<feature type="domain" description="N-acetyltransferase" evidence="3">
    <location>
        <begin position="19"/>
        <end position="168"/>
    </location>
</feature>
<sequence length="171" mass="18407">MVPAGSAELAAHHGQHRMFDIRQDDLSSDGTRELLALHLADMHASSPPGSVFALDLPALKNPAVTVWTAWHGDYIAAVGALKILEEGLAEIKSMRTHPHFLRRGAGAAILETIIAAAVARGIRRLSLETGSGAAFEPALALYRRRGFRNGAAFGSYEKSAFNQFLHLDLAE</sequence>
<name>T0IHK1_9SPHN</name>
<dbReference type="InterPro" id="IPR000182">
    <property type="entry name" value="GNAT_dom"/>
</dbReference>
<dbReference type="InterPro" id="IPR016181">
    <property type="entry name" value="Acyl_CoA_acyltransferase"/>
</dbReference>
<dbReference type="GO" id="GO:0016747">
    <property type="term" value="F:acyltransferase activity, transferring groups other than amino-acyl groups"/>
    <property type="evidence" value="ECO:0007669"/>
    <property type="project" value="InterPro"/>
</dbReference>
<dbReference type="EMBL" id="ATHO01000055">
    <property type="protein sequence ID" value="EQB09124.1"/>
    <property type="molecule type" value="Genomic_DNA"/>
</dbReference>
<keyword evidence="2" id="KW-0012">Acyltransferase</keyword>
<organism evidence="4 5">
    <name type="scientific">Sphingobium quisquiliarum P25</name>
    <dbReference type="NCBI Taxonomy" id="1329909"/>
    <lineage>
        <taxon>Bacteria</taxon>
        <taxon>Pseudomonadati</taxon>
        <taxon>Pseudomonadota</taxon>
        <taxon>Alphaproteobacteria</taxon>
        <taxon>Sphingomonadales</taxon>
        <taxon>Sphingomonadaceae</taxon>
        <taxon>Sphingobium</taxon>
    </lineage>
</organism>
<dbReference type="PANTHER" id="PTHR43877:SF5">
    <property type="entry name" value="BLL8307 PROTEIN"/>
    <property type="match status" value="1"/>
</dbReference>
<evidence type="ECO:0000313" key="4">
    <source>
        <dbReference type="EMBL" id="EQB09124.1"/>
    </source>
</evidence>
<dbReference type="PROSITE" id="PS51186">
    <property type="entry name" value="GNAT"/>
    <property type="match status" value="1"/>
</dbReference>
<proteinExistence type="predicted"/>
<comment type="caution">
    <text evidence="4">The sequence shown here is derived from an EMBL/GenBank/DDBJ whole genome shotgun (WGS) entry which is preliminary data.</text>
</comment>
<reference evidence="4 5" key="1">
    <citation type="journal article" date="2013" name="Genome Announc.">
        <title>Draft Genome Sequence of Sphingobium quisquiliarum Strain P25T, a Novel Hexachlorocyclohexane (HCH)-Degrading Bacterium Isolated from an HCH Dumpsite.</title>
        <authorList>
            <person name="Kumar Singh A."/>
            <person name="Sangwan N."/>
            <person name="Sharma A."/>
            <person name="Gupta V."/>
            <person name="Khurana J.P."/>
            <person name="Lal R."/>
        </authorList>
    </citation>
    <scope>NUCLEOTIDE SEQUENCE [LARGE SCALE GENOMIC DNA]</scope>
    <source>
        <strain evidence="4 5">P25</strain>
    </source>
</reference>
<evidence type="ECO:0000313" key="5">
    <source>
        <dbReference type="Proteomes" id="UP000015525"/>
    </source>
</evidence>
<evidence type="ECO:0000256" key="2">
    <source>
        <dbReference type="ARBA" id="ARBA00023315"/>
    </source>
</evidence>
<gene>
    <name evidence="4" type="ORF">L288_06300</name>
</gene>
<dbReference type="PATRIC" id="fig|1329909.3.peg.1215"/>
<dbReference type="SUPFAM" id="SSF55729">
    <property type="entry name" value="Acyl-CoA N-acyltransferases (Nat)"/>
    <property type="match status" value="1"/>
</dbReference>
<protein>
    <recommendedName>
        <fullName evidence="3">N-acetyltransferase domain-containing protein</fullName>
    </recommendedName>
</protein>
<dbReference type="AlphaFoldDB" id="T0IHK1"/>
<dbReference type="InterPro" id="IPR050832">
    <property type="entry name" value="Bact_Acetyltransf"/>
</dbReference>
<evidence type="ECO:0000259" key="3">
    <source>
        <dbReference type="PROSITE" id="PS51186"/>
    </source>
</evidence>
<evidence type="ECO:0000256" key="1">
    <source>
        <dbReference type="ARBA" id="ARBA00022679"/>
    </source>
</evidence>
<dbReference type="Pfam" id="PF00583">
    <property type="entry name" value="Acetyltransf_1"/>
    <property type="match status" value="1"/>
</dbReference>
<accession>T0IHK1</accession>
<keyword evidence="1" id="KW-0808">Transferase</keyword>
<dbReference type="CDD" id="cd04301">
    <property type="entry name" value="NAT_SF"/>
    <property type="match status" value="1"/>
</dbReference>
<dbReference type="Proteomes" id="UP000015525">
    <property type="component" value="Unassembled WGS sequence"/>
</dbReference>
<keyword evidence="5" id="KW-1185">Reference proteome</keyword>
<dbReference type="PANTHER" id="PTHR43877">
    <property type="entry name" value="AMINOALKYLPHOSPHONATE N-ACETYLTRANSFERASE-RELATED-RELATED"/>
    <property type="match status" value="1"/>
</dbReference>
<dbReference type="Gene3D" id="3.40.630.30">
    <property type="match status" value="1"/>
</dbReference>